<dbReference type="InParanoid" id="A0A6I8R755"/>
<dbReference type="InterPro" id="IPR018605">
    <property type="entry name" value="Sororin"/>
</dbReference>
<feature type="compositionally biased region" description="Basic and acidic residues" evidence="9">
    <location>
        <begin position="202"/>
        <end position="217"/>
    </location>
</feature>
<evidence type="ECO:0000259" key="11">
    <source>
        <dbReference type="Pfam" id="PF25220"/>
    </source>
</evidence>
<proteinExistence type="inferred from homology"/>
<protein>
    <submittedName>
        <fullName evidence="12">Cell division cycle associated 5</fullName>
    </submittedName>
</protein>
<dbReference type="InterPro" id="IPR057337">
    <property type="entry name" value="Sororin_C"/>
</dbReference>
<dbReference type="FunCoup" id="A0A6I8R755">
    <property type="interactions" value="1093"/>
</dbReference>
<keyword evidence="4" id="KW-0132">Cell division</keyword>
<feature type="region of interest" description="Disordered" evidence="9">
    <location>
        <begin position="199"/>
        <end position="235"/>
    </location>
</feature>
<evidence type="ECO:0000256" key="9">
    <source>
        <dbReference type="SAM" id="MobiDB-lite"/>
    </source>
</evidence>
<reference evidence="12" key="1">
    <citation type="journal article" date="2010" name="Science">
        <title>The genome of the Western clawed frog Xenopus tropicalis.</title>
        <authorList>
            <person name="Hellsten U."/>
            <person name="Harland R.M."/>
            <person name="Gilchrist M.J."/>
            <person name="Hendrix D."/>
            <person name="Jurka J."/>
            <person name="Kapitonov V."/>
            <person name="Ovcharenko I."/>
            <person name="Putnam N.H."/>
            <person name="Shu S."/>
            <person name="Taher L."/>
            <person name="Blitz I.L."/>
            <person name="Blumberg B."/>
            <person name="Dichmann D.S."/>
            <person name="Dubchak I."/>
            <person name="Amaya E."/>
            <person name="Detter J.C."/>
            <person name="Fletcher R."/>
            <person name="Gerhard D.S."/>
            <person name="Goodstein D."/>
            <person name="Graves T."/>
            <person name="Grigoriev I.V."/>
            <person name="Grimwood J."/>
            <person name="Kawashima T."/>
            <person name="Lindquist E."/>
            <person name="Lucas S.M."/>
            <person name="Mead P.E."/>
            <person name="Mitros T."/>
            <person name="Ogino H."/>
            <person name="Ohta Y."/>
            <person name="Poliakov A.V."/>
            <person name="Pollet N."/>
            <person name="Robert J."/>
            <person name="Salamov A."/>
            <person name="Sater A.K."/>
            <person name="Schmutz J."/>
            <person name="Terry A."/>
            <person name="Vize P.D."/>
            <person name="Warren W.C."/>
            <person name="Wells D."/>
            <person name="Wills A."/>
            <person name="Wilson R.K."/>
            <person name="Zimmerman L.B."/>
            <person name="Zorn A.M."/>
            <person name="Grainger R."/>
            <person name="Grammer T."/>
            <person name="Khokha M.K."/>
            <person name="Richardson P.M."/>
            <person name="Rokhsar D.S."/>
        </authorList>
    </citation>
    <scope>NUCLEOTIDE SEQUENCE [LARGE SCALE GENOMIC DNA]</scope>
    <source>
        <strain evidence="12">Nigerian</strain>
    </source>
</reference>
<dbReference type="AlphaFoldDB" id="A0A6I8R755"/>
<keyword evidence="6" id="KW-0539">Nucleus</keyword>
<feature type="region of interest" description="Disordered" evidence="9">
    <location>
        <begin position="23"/>
        <end position="48"/>
    </location>
</feature>
<dbReference type="Pfam" id="PF25220">
    <property type="entry name" value="Sororin_C"/>
    <property type="match status" value="1"/>
</dbReference>
<organism evidence="12">
    <name type="scientific">Xenopus tropicalis</name>
    <name type="common">Western clawed frog</name>
    <name type="synonym">Silurana tropicalis</name>
    <dbReference type="NCBI Taxonomy" id="8364"/>
    <lineage>
        <taxon>Eukaryota</taxon>
        <taxon>Metazoa</taxon>
        <taxon>Chordata</taxon>
        <taxon>Craniata</taxon>
        <taxon>Vertebrata</taxon>
        <taxon>Euteleostomi</taxon>
        <taxon>Amphibia</taxon>
        <taxon>Batrachia</taxon>
        <taxon>Anura</taxon>
        <taxon>Pipoidea</taxon>
        <taxon>Pipidae</taxon>
        <taxon>Xenopodinae</taxon>
        <taxon>Xenopus</taxon>
        <taxon>Silurana</taxon>
    </lineage>
</organism>
<reference evidence="12" key="2">
    <citation type="submission" date="2020-05" db="UniProtKB">
        <authorList>
            <consortium name="Ensembl"/>
        </authorList>
    </citation>
    <scope>IDENTIFICATION</scope>
</reference>
<name>A0A6I8R755_XENTR</name>
<evidence type="ECO:0000256" key="5">
    <source>
        <dbReference type="ARBA" id="ARBA00022776"/>
    </source>
</evidence>
<evidence type="ECO:0000256" key="1">
    <source>
        <dbReference type="ARBA" id="ARBA00004123"/>
    </source>
</evidence>
<evidence type="ECO:0000259" key="10">
    <source>
        <dbReference type="Pfam" id="PF09666"/>
    </source>
</evidence>
<dbReference type="Ensembl" id="ENSXETT00000073808">
    <property type="protein sequence ID" value="ENSXETP00000077759"/>
    <property type="gene ID" value="ENSXETG00000023094"/>
</dbReference>
<comment type="similarity">
    <text evidence="8">Belongs to the sororin family.</text>
</comment>
<evidence type="ECO:0000256" key="7">
    <source>
        <dbReference type="ARBA" id="ARBA00023306"/>
    </source>
</evidence>
<sequence length="278" mass="30813">RFTSPKRNPGSEASLLHAIETCIVSPPKRRSQRKSASDSPIPDPIMKRSITVKKIMPRKTLAAIANTGSQSTPKVLNVTAAPRRSSRISPKIQKENAISEKSQMVPKEATSKPSAPEIDVLSPIPVNIQMSSNQDNRDIVMSQKVRRSYSRLEMSLNSSSFLYSPTRKTDSSDTSTPNAVPKSGRRSLFGFDKLLNSEMPEGELRKSGSGTREKTANEKTLGTILPEEPDHNIPGVVLAKQKRRKRKVPVIEKSDMDEWAAVMNAEFEEAEKFDLTVE</sequence>
<dbReference type="PANTHER" id="PTHR31092">
    <property type="entry name" value="SORORIN"/>
    <property type="match status" value="1"/>
</dbReference>
<gene>
    <name evidence="12" type="primary">cdca5</name>
</gene>
<evidence type="ECO:0000313" key="12">
    <source>
        <dbReference type="Ensembl" id="ENSXETP00000077759"/>
    </source>
</evidence>
<dbReference type="InterPro" id="IPR057261">
    <property type="entry name" value="Sororin-like_M"/>
</dbReference>
<accession>A0A6I8R755</accession>
<dbReference type="PANTHER" id="PTHR31092:SF2">
    <property type="entry name" value="SORORIN"/>
    <property type="match status" value="1"/>
</dbReference>
<feature type="domain" description="Sororin-like middle region" evidence="10">
    <location>
        <begin position="95"/>
        <end position="240"/>
    </location>
</feature>
<keyword evidence="3" id="KW-0158">Chromosome</keyword>
<comment type="subcellular location">
    <subcellularLocation>
        <location evidence="2">Chromosome</location>
    </subcellularLocation>
    <subcellularLocation>
        <location evidence="1">Nucleus</location>
    </subcellularLocation>
</comment>
<dbReference type="GO" id="GO:0005634">
    <property type="term" value="C:nucleus"/>
    <property type="evidence" value="ECO:0007669"/>
    <property type="project" value="UniProtKB-SubCell"/>
</dbReference>
<dbReference type="GO" id="GO:0005694">
    <property type="term" value="C:chromosome"/>
    <property type="evidence" value="ECO:0007669"/>
    <property type="project" value="UniProtKB-SubCell"/>
</dbReference>
<dbReference type="GeneTree" id="ENSGT00390000010028"/>
<evidence type="ECO:0000256" key="3">
    <source>
        <dbReference type="ARBA" id="ARBA00022454"/>
    </source>
</evidence>
<keyword evidence="5" id="KW-0498">Mitosis</keyword>
<dbReference type="Pfam" id="PF09666">
    <property type="entry name" value="Sororin_middle"/>
    <property type="match status" value="1"/>
</dbReference>
<evidence type="ECO:0000256" key="4">
    <source>
        <dbReference type="ARBA" id="ARBA00022618"/>
    </source>
</evidence>
<dbReference type="Xenbase" id="XB-GENE-5908127">
    <property type="gene designation" value="cdca5"/>
</dbReference>
<feature type="domain" description="Sororin C-terminal region" evidence="11">
    <location>
        <begin position="256"/>
        <end position="278"/>
    </location>
</feature>
<dbReference type="GO" id="GO:0051301">
    <property type="term" value="P:cell division"/>
    <property type="evidence" value="ECO:0007669"/>
    <property type="project" value="UniProtKB-KW"/>
</dbReference>
<feature type="region of interest" description="Disordered" evidence="9">
    <location>
        <begin position="162"/>
        <end position="185"/>
    </location>
</feature>
<feature type="region of interest" description="Disordered" evidence="9">
    <location>
        <begin position="74"/>
        <end position="129"/>
    </location>
</feature>
<keyword evidence="7" id="KW-0131">Cell cycle</keyword>
<evidence type="ECO:0000256" key="6">
    <source>
        <dbReference type="ARBA" id="ARBA00023242"/>
    </source>
</evidence>
<evidence type="ECO:0000256" key="8">
    <source>
        <dbReference type="ARBA" id="ARBA00093465"/>
    </source>
</evidence>
<evidence type="ECO:0000256" key="2">
    <source>
        <dbReference type="ARBA" id="ARBA00004286"/>
    </source>
</evidence>
<dbReference type="Bgee" id="ENSXETG00000023094">
    <property type="expression patterns" value="Expressed in egg cell and 10 other cell types or tissues"/>
</dbReference>